<protein>
    <recommendedName>
        <fullName evidence="3">TIGR04076 family protein</fullName>
    </recommendedName>
</protein>
<evidence type="ECO:0000313" key="1">
    <source>
        <dbReference type="EMBL" id="ACS81778.1"/>
    </source>
</evidence>
<gene>
    <name evidence="1" type="ordered locus">Desal_3733</name>
</gene>
<dbReference type="KEGG" id="dsa:Desal_3733"/>
<accession>C6BU69</accession>
<dbReference type="Proteomes" id="UP000002601">
    <property type="component" value="Chromosome"/>
</dbReference>
<keyword evidence="2" id="KW-1185">Reference proteome</keyword>
<evidence type="ECO:0008006" key="3">
    <source>
        <dbReference type="Google" id="ProtNLM"/>
    </source>
</evidence>
<reference evidence="1 2" key="1">
    <citation type="submission" date="2009-06" db="EMBL/GenBank/DDBJ databases">
        <title>Complete sequence of Desulfovibrio salexigens DSM 2638.</title>
        <authorList>
            <consortium name="US DOE Joint Genome Institute"/>
            <person name="Lucas S."/>
            <person name="Copeland A."/>
            <person name="Lapidus A."/>
            <person name="Glavina del Rio T."/>
            <person name="Tice H."/>
            <person name="Bruce D."/>
            <person name="Goodwin L."/>
            <person name="Pitluck S."/>
            <person name="Munk A.C."/>
            <person name="Brettin T."/>
            <person name="Detter J.C."/>
            <person name="Han C."/>
            <person name="Tapia R."/>
            <person name="Larimer F."/>
            <person name="Land M."/>
            <person name="Hauser L."/>
            <person name="Kyrpides N."/>
            <person name="Anderson I."/>
            <person name="Wall J.D."/>
            <person name="Arkin A.P."/>
            <person name="Dehal P."/>
            <person name="Chivian D."/>
            <person name="Giles B."/>
            <person name="Hazen T.C."/>
        </authorList>
    </citation>
    <scope>NUCLEOTIDE SEQUENCE [LARGE SCALE GENOMIC DNA]</scope>
    <source>
        <strain evidence="2">ATCC 14822 / DSM 2638 / NCIMB 8403 / VKM B-1763</strain>
    </source>
</reference>
<dbReference type="RefSeq" id="WP_015853594.1">
    <property type="nucleotide sequence ID" value="NC_012881.1"/>
</dbReference>
<dbReference type="HOGENOM" id="CLU_2394896_0_0_7"/>
<sequence length="93" mass="10245">MPVKFPAIGSKVVAKVVETKGNCTIGMKAGDEFELSTHKCGDFCGLFYKNIAGWVTTLQLGGTFPFGDDPDVQVWECPNANNRVKVELHRIRD</sequence>
<dbReference type="AlphaFoldDB" id="C6BU69"/>
<dbReference type="InterPro" id="IPR023811">
    <property type="entry name" value="CHP04076"/>
</dbReference>
<dbReference type="EMBL" id="CP001649">
    <property type="protein sequence ID" value="ACS81778.1"/>
    <property type="molecule type" value="Genomic_DNA"/>
</dbReference>
<dbReference type="NCBIfam" id="TIGR04076">
    <property type="entry name" value="TIGR04076 family protein"/>
    <property type="match status" value="1"/>
</dbReference>
<dbReference type="eggNOG" id="ENOG5032WEK">
    <property type="taxonomic scope" value="Bacteria"/>
</dbReference>
<name>C6BU69_MARSD</name>
<dbReference type="OrthoDB" id="5518200at2"/>
<organism evidence="1 2">
    <name type="scientific">Maridesulfovibrio salexigens (strain ATCC 14822 / DSM 2638 / NCIMB 8403 / VKM B-1763)</name>
    <name type="common">Desulfovibrio salexigens</name>
    <dbReference type="NCBI Taxonomy" id="526222"/>
    <lineage>
        <taxon>Bacteria</taxon>
        <taxon>Pseudomonadati</taxon>
        <taxon>Thermodesulfobacteriota</taxon>
        <taxon>Desulfovibrionia</taxon>
        <taxon>Desulfovibrionales</taxon>
        <taxon>Desulfovibrionaceae</taxon>
        <taxon>Maridesulfovibrio</taxon>
    </lineage>
</organism>
<evidence type="ECO:0000313" key="2">
    <source>
        <dbReference type="Proteomes" id="UP000002601"/>
    </source>
</evidence>
<proteinExistence type="predicted"/>